<feature type="domain" description="Creatinase N-terminal" evidence="5">
    <location>
        <begin position="2"/>
        <end position="123"/>
    </location>
</feature>
<keyword evidence="1 3" id="KW-0479">Metal-binding</keyword>
<evidence type="ECO:0000256" key="2">
    <source>
        <dbReference type="ARBA" id="ARBA00022801"/>
    </source>
</evidence>
<dbReference type="CDD" id="cd01092">
    <property type="entry name" value="APP-like"/>
    <property type="match status" value="1"/>
</dbReference>
<dbReference type="SUPFAM" id="SSF55920">
    <property type="entry name" value="Creatinase/aminopeptidase"/>
    <property type="match status" value="1"/>
</dbReference>
<dbReference type="InterPro" id="IPR000994">
    <property type="entry name" value="Pept_M24"/>
</dbReference>
<keyword evidence="6" id="KW-0645">Protease</keyword>
<dbReference type="GO" id="GO:0046872">
    <property type="term" value="F:metal ion binding"/>
    <property type="evidence" value="ECO:0007669"/>
    <property type="project" value="UniProtKB-KW"/>
</dbReference>
<keyword evidence="6" id="KW-0031">Aminopeptidase</keyword>
<evidence type="ECO:0000313" key="6">
    <source>
        <dbReference type="EMBL" id="GBG96327.1"/>
    </source>
</evidence>
<comment type="caution">
    <text evidence="6">The sequence shown here is derived from an EMBL/GenBank/DDBJ whole genome shotgun (WGS) entry which is preliminary data.</text>
</comment>
<reference evidence="6 7" key="1">
    <citation type="journal article" date="2018" name="Genome Announc.">
        <title>Draft Genome Sequence of Lactococcus sp. Strain NtB2 (JCM 32569), Isolated from the Gut of the Higher Termite Nasutitermes takasagoensis.</title>
        <authorList>
            <person name="Noda S."/>
            <person name="Aihara C."/>
            <person name="Yuki M."/>
            <person name="Ohkuma M."/>
        </authorList>
    </citation>
    <scope>NUCLEOTIDE SEQUENCE [LARGE SCALE GENOMIC DNA]</scope>
    <source>
        <strain evidence="6 7">NtB2</strain>
    </source>
</reference>
<dbReference type="GO" id="GO:0004177">
    <property type="term" value="F:aminopeptidase activity"/>
    <property type="evidence" value="ECO:0007669"/>
    <property type="project" value="UniProtKB-KW"/>
</dbReference>
<name>A0A2R5HE20_9LACT</name>
<dbReference type="EMBL" id="BFFO01000002">
    <property type="protein sequence ID" value="GBG96327.1"/>
    <property type="molecule type" value="Genomic_DNA"/>
</dbReference>
<keyword evidence="7" id="KW-1185">Reference proteome</keyword>
<gene>
    <name evidence="6" type="primary">pepP</name>
    <name evidence="6" type="ORF">NtB2_00438</name>
</gene>
<evidence type="ECO:0000313" key="7">
    <source>
        <dbReference type="Proteomes" id="UP000245021"/>
    </source>
</evidence>
<dbReference type="Pfam" id="PF01321">
    <property type="entry name" value="Creatinase_N"/>
    <property type="match status" value="1"/>
</dbReference>
<dbReference type="SUPFAM" id="SSF53092">
    <property type="entry name" value="Creatinase/prolidase N-terminal domain"/>
    <property type="match status" value="1"/>
</dbReference>
<evidence type="ECO:0000256" key="1">
    <source>
        <dbReference type="ARBA" id="ARBA00022723"/>
    </source>
</evidence>
<dbReference type="PROSITE" id="PS00491">
    <property type="entry name" value="PROLINE_PEPTIDASE"/>
    <property type="match status" value="1"/>
</dbReference>
<feature type="domain" description="Peptidase M24" evidence="4">
    <location>
        <begin position="131"/>
        <end position="333"/>
    </location>
</feature>
<dbReference type="AlphaFoldDB" id="A0A2R5HE20"/>
<evidence type="ECO:0000259" key="4">
    <source>
        <dbReference type="Pfam" id="PF00557"/>
    </source>
</evidence>
<evidence type="ECO:0000259" key="5">
    <source>
        <dbReference type="Pfam" id="PF01321"/>
    </source>
</evidence>
<dbReference type="Gene3D" id="3.40.350.10">
    <property type="entry name" value="Creatinase/prolidase N-terminal domain"/>
    <property type="match status" value="1"/>
</dbReference>
<dbReference type="RefSeq" id="WP_109245312.1">
    <property type="nucleotide sequence ID" value="NZ_BFFO01000002.1"/>
</dbReference>
<dbReference type="InterPro" id="IPR029149">
    <property type="entry name" value="Creatin/AminoP/Spt16_N"/>
</dbReference>
<dbReference type="Gene3D" id="3.90.230.10">
    <property type="entry name" value="Creatinase/methionine aminopeptidase superfamily"/>
    <property type="match status" value="1"/>
</dbReference>
<dbReference type="InterPro" id="IPR050659">
    <property type="entry name" value="Peptidase_M24B"/>
</dbReference>
<protein>
    <submittedName>
        <fullName evidence="6">Xaa-Pro aminopeptidase</fullName>
    </submittedName>
</protein>
<accession>A0A2R5HE20</accession>
<dbReference type="InterPro" id="IPR036005">
    <property type="entry name" value="Creatinase/aminopeptidase-like"/>
</dbReference>
<dbReference type="PANTHER" id="PTHR46112:SF3">
    <property type="entry name" value="AMINOPEPTIDASE YPDF"/>
    <property type="match status" value="1"/>
</dbReference>
<organism evidence="6 7">
    <name type="scientific">Lactococcus termiticola</name>
    <dbReference type="NCBI Taxonomy" id="2169526"/>
    <lineage>
        <taxon>Bacteria</taxon>
        <taxon>Bacillati</taxon>
        <taxon>Bacillota</taxon>
        <taxon>Bacilli</taxon>
        <taxon>Lactobacillales</taxon>
        <taxon>Streptococcaceae</taxon>
        <taxon>Lactococcus</taxon>
    </lineage>
</organism>
<dbReference type="InterPro" id="IPR001131">
    <property type="entry name" value="Peptidase_M24B_aminopep-P_CS"/>
</dbReference>
<comment type="similarity">
    <text evidence="3">Belongs to the peptidase M24B family.</text>
</comment>
<proteinExistence type="inferred from homology"/>
<evidence type="ECO:0000256" key="3">
    <source>
        <dbReference type="RuleBase" id="RU000590"/>
    </source>
</evidence>
<keyword evidence="2" id="KW-0378">Hydrolase</keyword>
<dbReference type="Proteomes" id="UP000245021">
    <property type="component" value="Unassembled WGS sequence"/>
</dbReference>
<dbReference type="InterPro" id="IPR000587">
    <property type="entry name" value="Creatinase_N"/>
</dbReference>
<sequence length="349" mass="38801">MRLQAIRERLEQEGLDAIIITDMKNIFYLTGFSGTAGTVFITDKEQFLITDDRYFEMAKSLVVGVDVINSRNAIGYISEHLALGLERIAFEDTVDYAFYKSLSQAFEAELLARTDFLMELRQIKSEDEIRKMRKAADIADRAFTDVLNFIKAGKTEIEVANFLDFKMREYGASGLSFDTIVASGKRSSLPHGLATDKIIQVGDPITIDFGCYYEHYASDMTRTVFLGQAEPKMAEIYHLVKAANEALIAKARAGMKLSDYDAIPRQVIDQGGYANYFTHGIGHGLGLDVHEIPYFSKTAKGEIKAGMVLTDEPGIYIPDFGGVRIEDDLLITENGCEVLTSSSKALTII</sequence>
<dbReference type="Pfam" id="PF00557">
    <property type="entry name" value="Peptidase_M24"/>
    <property type="match status" value="1"/>
</dbReference>
<dbReference type="PANTHER" id="PTHR46112">
    <property type="entry name" value="AMINOPEPTIDASE"/>
    <property type="match status" value="1"/>
</dbReference>
<dbReference type="OrthoDB" id="9806388at2"/>